<dbReference type="AlphaFoldDB" id="A0A9P5P2E8"/>
<comment type="caution">
    <text evidence="2">The sequence shown here is derived from an EMBL/GenBank/DDBJ whole genome shotgun (WGS) entry which is preliminary data.</text>
</comment>
<sequence length="167" mass="18387">MASTAPSPDSDLASISTFIQLIPSAAHYAIQTTRYLFFFSGWLIQSLRNTLSTLLYPSLIILSPITLVLSALLYILAPATVLAQVILDILVFTPYHFAVYLVDSIYPIYVFCGAACIIGVIIGYVARWIVLWVAEMVKLDINGAEKDEKPRKMLGQAGKVKLESAED</sequence>
<protein>
    <submittedName>
        <fullName evidence="2">Uncharacterized protein</fullName>
    </submittedName>
</protein>
<name>A0A9P5P2E8_9AGAR</name>
<evidence type="ECO:0000313" key="2">
    <source>
        <dbReference type="EMBL" id="KAF9035099.1"/>
    </source>
</evidence>
<feature type="transmembrane region" description="Helical" evidence="1">
    <location>
        <begin position="81"/>
        <end position="101"/>
    </location>
</feature>
<dbReference type="Proteomes" id="UP000772434">
    <property type="component" value="Unassembled WGS sequence"/>
</dbReference>
<dbReference type="OrthoDB" id="3366475at2759"/>
<keyword evidence="1" id="KW-0812">Transmembrane</keyword>
<feature type="transmembrane region" description="Helical" evidence="1">
    <location>
        <begin position="51"/>
        <end position="75"/>
    </location>
</feature>
<gene>
    <name evidence="2" type="ORF">BDP27DRAFT_1455610</name>
</gene>
<keyword evidence="1" id="KW-0472">Membrane</keyword>
<keyword evidence="3" id="KW-1185">Reference proteome</keyword>
<reference evidence="2" key="1">
    <citation type="submission" date="2020-11" db="EMBL/GenBank/DDBJ databases">
        <authorList>
            <consortium name="DOE Joint Genome Institute"/>
            <person name="Ahrendt S."/>
            <person name="Riley R."/>
            <person name="Andreopoulos W."/>
            <person name="Labutti K."/>
            <person name="Pangilinan J."/>
            <person name="Ruiz-Duenas F.J."/>
            <person name="Barrasa J.M."/>
            <person name="Sanchez-Garcia M."/>
            <person name="Camarero S."/>
            <person name="Miyauchi S."/>
            <person name="Serrano A."/>
            <person name="Linde D."/>
            <person name="Babiker R."/>
            <person name="Drula E."/>
            <person name="Ayuso-Fernandez I."/>
            <person name="Pacheco R."/>
            <person name="Padilla G."/>
            <person name="Ferreira P."/>
            <person name="Barriuso J."/>
            <person name="Kellner H."/>
            <person name="Castanera R."/>
            <person name="Alfaro M."/>
            <person name="Ramirez L."/>
            <person name="Pisabarro A.G."/>
            <person name="Kuo A."/>
            <person name="Tritt A."/>
            <person name="Lipzen A."/>
            <person name="He G."/>
            <person name="Yan M."/>
            <person name="Ng V."/>
            <person name="Cullen D."/>
            <person name="Martin F."/>
            <person name="Rosso M.-N."/>
            <person name="Henrissat B."/>
            <person name="Hibbett D."/>
            <person name="Martinez A.T."/>
            <person name="Grigoriev I.V."/>
        </authorList>
    </citation>
    <scope>NUCLEOTIDE SEQUENCE</scope>
    <source>
        <strain evidence="2">AH 40177</strain>
    </source>
</reference>
<evidence type="ECO:0000256" key="1">
    <source>
        <dbReference type="SAM" id="Phobius"/>
    </source>
</evidence>
<accession>A0A9P5P2E8</accession>
<dbReference type="EMBL" id="JADNRY010000617">
    <property type="protein sequence ID" value="KAF9035099.1"/>
    <property type="molecule type" value="Genomic_DNA"/>
</dbReference>
<organism evidence="2 3">
    <name type="scientific">Rhodocollybia butyracea</name>
    <dbReference type="NCBI Taxonomy" id="206335"/>
    <lineage>
        <taxon>Eukaryota</taxon>
        <taxon>Fungi</taxon>
        <taxon>Dikarya</taxon>
        <taxon>Basidiomycota</taxon>
        <taxon>Agaricomycotina</taxon>
        <taxon>Agaricomycetes</taxon>
        <taxon>Agaricomycetidae</taxon>
        <taxon>Agaricales</taxon>
        <taxon>Marasmiineae</taxon>
        <taxon>Omphalotaceae</taxon>
        <taxon>Rhodocollybia</taxon>
    </lineage>
</organism>
<keyword evidence="1" id="KW-1133">Transmembrane helix</keyword>
<evidence type="ECO:0000313" key="3">
    <source>
        <dbReference type="Proteomes" id="UP000772434"/>
    </source>
</evidence>
<feature type="transmembrane region" description="Helical" evidence="1">
    <location>
        <begin position="108"/>
        <end position="130"/>
    </location>
</feature>
<proteinExistence type="predicted"/>